<protein>
    <submittedName>
        <fullName evidence="2">Uncharacterized protein</fullName>
    </submittedName>
</protein>
<sequence>MVKEGIFPEPAKKKRPKPEASKENRHVNYHLGLREECEKRLGTGAMEVYEQLNRTFEHMSLAANMGGKMLALGPGIVSSSLHRLDQLRKYRKPLYLPHPLQQRPEKAERLNEQVLLELFTRPGEGVRPVEDGRDVEDGHEG</sequence>
<dbReference type="EMBL" id="CAXAMN010016925">
    <property type="protein sequence ID" value="CAK9049415.1"/>
    <property type="molecule type" value="Genomic_DNA"/>
</dbReference>
<feature type="non-terminal residue" evidence="2">
    <location>
        <position position="141"/>
    </location>
</feature>
<dbReference type="Proteomes" id="UP001642484">
    <property type="component" value="Unassembled WGS sequence"/>
</dbReference>
<accession>A0ABP0MGY3</accession>
<name>A0ABP0MGY3_9DINO</name>
<feature type="region of interest" description="Disordered" evidence="1">
    <location>
        <begin position="122"/>
        <end position="141"/>
    </location>
</feature>
<dbReference type="Gene3D" id="3.60.21.10">
    <property type="match status" value="1"/>
</dbReference>
<reference evidence="2 3" key="1">
    <citation type="submission" date="2024-02" db="EMBL/GenBank/DDBJ databases">
        <authorList>
            <person name="Chen Y."/>
            <person name="Shah S."/>
            <person name="Dougan E. K."/>
            <person name="Thang M."/>
            <person name="Chan C."/>
        </authorList>
    </citation>
    <scope>NUCLEOTIDE SEQUENCE [LARGE SCALE GENOMIC DNA]</scope>
</reference>
<feature type="compositionally biased region" description="Basic and acidic residues" evidence="1">
    <location>
        <begin position="127"/>
        <end position="141"/>
    </location>
</feature>
<gene>
    <name evidence="2" type="ORF">CCMP2556_LOCUS25301</name>
</gene>
<feature type="compositionally biased region" description="Basic and acidic residues" evidence="1">
    <location>
        <begin position="17"/>
        <end position="26"/>
    </location>
</feature>
<comment type="caution">
    <text evidence="2">The sequence shown here is derived from an EMBL/GenBank/DDBJ whole genome shotgun (WGS) entry which is preliminary data.</text>
</comment>
<evidence type="ECO:0000313" key="3">
    <source>
        <dbReference type="Proteomes" id="UP001642484"/>
    </source>
</evidence>
<keyword evidence="3" id="KW-1185">Reference proteome</keyword>
<proteinExistence type="predicted"/>
<dbReference type="SUPFAM" id="SSF56300">
    <property type="entry name" value="Metallo-dependent phosphatases"/>
    <property type="match status" value="1"/>
</dbReference>
<evidence type="ECO:0000313" key="2">
    <source>
        <dbReference type="EMBL" id="CAK9049415.1"/>
    </source>
</evidence>
<dbReference type="InterPro" id="IPR029052">
    <property type="entry name" value="Metallo-depent_PP-like"/>
</dbReference>
<organism evidence="2 3">
    <name type="scientific">Durusdinium trenchii</name>
    <dbReference type="NCBI Taxonomy" id="1381693"/>
    <lineage>
        <taxon>Eukaryota</taxon>
        <taxon>Sar</taxon>
        <taxon>Alveolata</taxon>
        <taxon>Dinophyceae</taxon>
        <taxon>Suessiales</taxon>
        <taxon>Symbiodiniaceae</taxon>
        <taxon>Durusdinium</taxon>
    </lineage>
</organism>
<feature type="region of interest" description="Disordered" evidence="1">
    <location>
        <begin position="1"/>
        <end position="26"/>
    </location>
</feature>
<evidence type="ECO:0000256" key="1">
    <source>
        <dbReference type="SAM" id="MobiDB-lite"/>
    </source>
</evidence>